<feature type="domain" description="2Fe-2S ferredoxin-type" evidence="11">
    <location>
        <begin position="14"/>
        <end position="70"/>
    </location>
</feature>
<name>A0A4U5R788_POPAL</name>
<dbReference type="Pfam" id="PF00111">
    <property type="entry name" value="Fer2"/>
    <property type="match status" value="1"/>
</dbReference>
<evidence type="ECO:0000256" key="6">
    <source>
        <dbReference type="ARBA" id="ARBA00022723"/>
    </source>
</evidence>
<dbReference type="InterPro" id="IPR001041">
    <property type="entry name" value="2Fe-2S_ferredoxin-type"/>
</dbReference>
<comment type="cofactor">
    <cofactor evidence="10">
        <name>[2Fe-2S] cluster</name>
        <dbReference type="ChEBI" id="CHEBI:190135"/>
    </cofactor>
</comment>
<dbReference type="GO" id="GO:0046872">
    <property type="term" value="F:metal ion binding"/>
    <property type="evidence" value="ECO:0007669"/>
    <property type="project" value="UniProtKB-KW"/>
</dbReference>
<evidence type="ECO:0000256" key="1">
    <source>
        <dbReference type="ARBA" id="ARBA00003532"/>
    </source>
</evidence>
<keyword evidence="5" id="KW-0001">2Fe-2S</keyword>
<comment type="caution">
    <text evidence="12">The sequence shown here is derived from an EMBL/GenBank/DDBJ whole genome shotgun (WGS) entry which is preliminary data.</text>
</comment>
<dbReference type="Gene3D" id="3.10.20.30">
    <property type="match status" value="1"/>
</dbReference>
<keyword evidence="8" id="KW-0408">Iron</keyword>
<organism evidence="12">
    <name type="scientific">Populus alba</name>
    <name type="common">White poplar</name>
    <dbReference type="NCBI Taxonomy" id="43335"/>
    <lineage>
        <taxon>Eukaryota</taxon>
        <taxon>Viridiplantae</taxon>
        <taxon>Streptophyta</taxon>
        <taxon>Embryophyta</taxon>
        <taxon>Tracheophyta</taxon>
        <taxon>Spermatophyta</taxon>
        <taxon>Magnoliopsida</taxon>
        <taxon>eudicotyledons</taxon>
        <taxon>Gunneridae</taxon>
        <taxon>Pentapetalae</taxon>
        <taxon>rosids</taxon>
        <taxon>fabids</taxon>
        <taxon>Malpighiales</taxon>
        <taxon>Salicaceae</taxon>
        <taxon>Saliceae</taxon>
        <taxon>Populus</taxon>
    </lineage>
</organism>
<dbReference type="AlphaFoldDB" id="A0A4U5R788"/>
<proteinExistence type="inferred from homology"/>
<gene>
    <name evidence="12" type="ORF">D5086_0000005040</name>
</gene>
<reference evidence="12" key="1">
    <citation type="submission" date="2018-10" db="EMBL/GenBank/DDBJ databases">
        <title>Population genomic analysis revealed the cold adaptation of white poplar.</title>
        <authorList>
            <person name="Liu Y.-J."/>
        </authorList>
    </citation>
    <scope>NUCLEOTIDE SEQUENCE [LARGE SCALE GENOMIC DNA]</scope>
    <source>
        <strain evidence="12">PAL-ZL1</strain>
    </source>
</reference>
<dbReference type="GO" id="GO:0051537">
    <property type="term" value="F:2 iron, 2 sulfur cluster binding"/>
    <property type="evidence" value="ECO:0007669"/>
    <property type="project" value="UniProtKB-KW"/>
</dbReference>
<accession>A0A4U5R788</accession>
<evidence type="ECO:0000313" key="12">
    <source>
        <dbReference type="EMBL" id="TKS18255.1"/>
    </source>
</evidence>
<dbReference type="PANTHER" id="PTHR43112">
    <property type="entry name" value="FERREDOXIN"/>
    <property type="match status" value="1"/>
</dbReference>
<protein>
    <recommendedName>
        <fullName evidence="11">2Fe-2S ferredoxin-type domain-containing protein</fullName>
    </recommendedName>
</protein>
<evidence type="ECO:0000256" key="2">
    <source>
        <dbReference type="ARBA" id="ARBA00004229"/>
    </source>
</evidence>
<dbReference type="STRING" id="43335.A0A4U5R788"/>
<comment type="function">
    <text evidence="1">Ferredoxins are iron-sulfur proteins that transfer electrons in a wide variety of metabolic reactions.</text>
</comment>
<evidence type="ECO:0000256" key="5">
    <source>
        <dbReference type="ARBA" id="ARBA00022714"/>
    </source>
</evidence>
<dbReference type="EMBL" id="RCHU01000006">
    <property type="protein sequence ID" value="TKS18255.1"/>
    <property type="molecule type" value="Genomic_DNA"/>
</dbReference>
<evidence type="ECO:0000256" key="7">
    <source>
        <dbReference type="ARBA" id="ARBA00022982"/>
    </source>
</evidence>
<evidence type="ECO:0000256" key="8">
    <source>
        <dbReference type="ARBA" id="ARBA00023004"/>
    </source>
</evidence>
<dbReference type="GO" id="GO:0009570">
    <property type="term" value="C:chloroplast stroma"/>
    <property type="evidence" value="ECO:0007669"/>
    <property type="project" value="TreeGrafter"/>
</dbReference>
<comment type="similarity">
    <text evidence="3">Belongs to the 2Fe2S plant-type ferredoxin family.</text>
</comment>
<dbReference type="InterPro" id="IPR036010">
    <property type="entry name" value="2Fe-2S_ferredoxin-like_sf"/>
</dbReference>
<keyword evidence="9" id="KW-0411">Iron-sulfur</keyword>
<dbReference type="PANTHER" id="PTHR43112:SF3">
    <property type="entry name" value="FERREDOXIN-2, CHLOROPLASTIC"/>
    <property type="match status" value="1"/>
</dbReference>
<evidence type="ECO:0000256" key="10">
    <source>
        <dbReference type="ARBA" id="ARBA00034078"/>
    </source>
</evidence>
<evidence type="ECO:0000256" key="4">
    <source>
        <dbReference type="ARBA" id="ARBA00022448"/>
    </source>
</evidence>
<keyword evidence="4" id="KW-0813">Transport</keyword>
<sequence>MRLLIRAPITVLRILLAEEEGVDLPCSFRAGACSSCAAKIVQGTVEQFDISFLGGDQIEAGRVLTCYAYAMSDLASHRDTQRGRAFFKLIYVL</sequence>
<dbReference type="InterPro" id="IPR012675">
    <property type="entry name" value="Beta-grasp_dom_sf"/>
</dbReference>
<evidence type="ECO:0000259" key="11">
    <source>
        <dbReference type="Pfam" id="PF00111"/>
    </source>
</evidence>
<keyword evidence="7" id="KW-0249">Electron transport</keyword>
<evidence type="ECO:0000256" key="9">
    <source>
        <dbReference type="ARBA" id="ARBA00023014"/>
    </source>
</evidence>
<dbReference type="SUPFAM" id="SSF54292">
    <property type="entry name" value="2Fe-2S ferredoxin-like"/>
    <property type="match status" value="1"/>
</dbReference>
<comment type="subcellular location">
    <subcellularLocation>
        <location evidence="2">Plastid</location>
        <location evidence="2">Chloroplast</location>
    </subcellularLocation>
</comment>
<evidence type="ECO:0000256" key="3">
    <source>
        <dbReference type="ARBA" id="ARBA00007874"/>
    </source>
</evidence>
<keyword evidence="6" id="KW-0479">Metal-binding</keyword>
<dbReference type="CDD" id="cd00207">
    <property type="entry name" value="fer2"/>
    <property type="match status" value="1"/>
</dbReference>